<name>A0A841EQI4_9BACT</name>
<reference evidence="2 3" key="1">
    <citation type="submission" date="2020-08" db="EMBL/GenBank/DDBJ databases">
        <title>Functional genomics of gut bacteria from endangered species of beetles.</title>
        <authorList>
            <person name="Carlos-Shanley C."/>
        </authorList>
    </citation>
    <scope>NUCLEOTIDE SEQUENCE [LARGE SCALE GENOMIC DNA]</scope>
    <source>
        <strain evidence="2 3">S00070</strain>
    </source>
</reference>
<accession>A0A841EQI4</accession>
<feature type="region of interest" description="Disordered" evidence="1">
    <location>
        <begin position="75"/>
        <end position="95"/>
    </location>
</feature>
<evidence type="ECO:0000313" key="2">
    <source>
        <dbReference type="EMBL" id="MBB6003629.1"/>
    </source>
</evidence>
<keyword evidence="3" id="KW-1185">Reference proteome</keyword>
<evidence type="ECO:0000256" key="1">
    <source>
        <dbReference type="SAM" id="MobiDB-lite"/>
    </source>
</evidence>
<evidence type="ECO:0000313" key="3">
    <source>
        <dbReference type="Proteomes" id="UP000524404"/>
    </source>
</evidence>
<dbReference type="AlphaFoldDB" id="A0A841EQI4"/>
<organism evidence="2 3">
    <name type="scientific">Arcicella rosea</name>
    <dbReference type="NCBI Taxonomy" id="502909"/>
    <lineage>
        <taxon>Bacteria</taxon>
        <taxon>Pseudomonadati</taxon>
        <taxon>Bacteroidota</taxon>
        <taxon>Cytophagia</taxon>
        <taxon>Cytophagales</taxon>
        <taxon>Flectobacillaceae</taxon>
        <taxon>Arcicella</taxon>
    </lineage>
</organism>
<gene>
    <name evidence="2" type="ORF">HNP25_002287</name>
</gene>
<protein>
    <submittedName>
        <fullName evidence="2">Uncharacterized protein</fullName>
    </submittedName>
</protein>
<proteinExistence type="predicted"/>
<feature type="compositionally biased region" description="Basic residues" evidence="1">
    <location>
        <begin position="79"/>
        <end position="95"/>
    </location>
</feature>
<dbReference type="RefSeq" id="WP_184134186.1">
    <property type="nucleotide sequence ID" value="NZ_JACHKT010000015.1"/>
</dbReference>
<comment type="caution">
    <text evidence="2">The sequence shown here is derived from an EMBL/GenBank/DDBJ whole genome shotgun (WGS) entry which is preliminary data.</text>
</comment>
<sequence length="111" mass="13090">MMYFCLANSTLMKYNPFYYIFLFLLSCFTLSGCLWAKRCPEKNCRVSVEHKHEGGTFRPRAAFSWTTTKKHWPWNPVKGSKKFNGKKDKKSGKSKFKYTLPGERVNFDKKN</sequence>
<dbReference type="EMBL" id="JACHKT010000015">
    <property type="protein sequence ID" value="MBB6003629.1"/>
    <property type="molecule type" value="Genomic_DNA"/>
</dbReference>
<dbReference type="Proteomes" id="UP000524404">
    <property type="component" value="Unassembled WGS sequence"/>
</dbReference>